<protein>
    <submittedName>
        <fullName evidence="1">Uncharacterized protein</fullName>
    </submittedName>
</protein>
<dbReference type="AlphaFoldDB" id="A0AAV6KJ15"/>
<name>A0AAV6KJ15_9ERIC</name>
<gene>
    <name evidence="1" type="ORF">RHGRI_010580</name>
</gene>
<dbReference type="Proteomes" id="UP000823749">
    <property type="component" value="Chromosome 4"/>
</dbReference>
<accession>A0AAV6KJ15</accession>
<organism evidence="1 2">
    <name type="scientific">Rhododendron griersonianum</name>
    <dbReference type="NCBI Taxonomy" id="479676"/>
    <lineage>
        <taxon>Eukaryota</taxon>
        <taxon>Viridiplantae</taxon>
        <taxon>Streptophyta</taxon>
        <taxon>Embryophyta</taxon>
        <taxon>Tracheophyta</taxon>
        <taxon>Spermatophyta</taxon>
        <taxon>Magnoliopsida</taxon>
        <taxon>eudicotyledons</taxon>
        <taxon>Gunneridae</taxon>
        <taxon>Pentapetalae</taxon>
        <taxon>asterids</taxon>
        <taxon>Ericales</taxon>
        <taxon>Ericaceae</taxon>
        <taxon>Ericoideae</taxon>
        <taxon>Rhodoreae</taxon>
        <taxon>Rhododendron</taxon>
    </lineage>
</organism>
<reference evidence="1" key="1">
    <citation type="submission" date="2020-08" db="EMBL/GenBank/DDBJ databases">
        <title>Plant Genome Project.</title>
        <authorList>
            <person name="Zhang R.-G."/>
        </authorList>
    </citation>
    <scope>NUCLEOTIDE SEQUENCE</scope>
    <source>
        <strain evidence="1">WSP0</strain>
        <tissue evidence="1">Leaf</tissue>
    </source>
</reference>
<sequence>MVEEDMEKLHSQDLSNRNSYKEDLLKLQTLRAQEEALLKSLASVRQQNSESTSILVTFEQQAKDQCKAIKLASQQFAHSFGQKHIFTDACAKYNSILSECKTVTFQLLNSS</sequence>
<evidence type="ECO:0000313" key="1">
    <source>
        <dbReference type="EMBL" id="KAG5552546.1"/>
    </source>
</evidence>
<comment type="caution">
    <text evidence="1">The sequence shown here is derived from an EMBL/GenBank/DDBJ whole genome shotgun (WGS) entry which is preliminary data.</text>
</comment>
<evidence type="ECO:0000313" key="2">
    <source>
        <dbReference type="Proteomes" id="UP000823749"/>
    </source>
</evidence>
<proteinExistence type="predicted"/>
<keyword evidence="2" id="KW-1185">Reference proteome</keyword>
<dbReference type="EMBL" id="JACTNZ010000004">
    <property type="protein sequence ID" value="KAG5552546.1"/>
    <property type="molecule type" value="Genomic_DNA"/>
</dbReference>